<evidence type="ECO:0000313" key="2">
    <source>
        <dbReference type="EMBL" id="KAA6385419.1"/>
    </source>
</evidence>
<feature type="transmembrane region" description="Helical" evidence="1">
    <location>
        <begin position="77"/>
        <end position="101"/>
    </location>
</feature>
<sequence>MELAEVLRSAEGRAQTDEDRSLELARLKKQNKRLDERFRMVFGIFASLLGGLFLAMGVREAWARHSGFLHSSYEGGFAWAAHCLAAASLGAAAAMIQTDVLRPRTVHHLRHGSLYGGAVVALFWILSFLAKRAEFFVKFIWVWIGPLAMHFVVMYASWELRTVESQVDEYEKDVAPSSV</sequence>
<evidence type="ECO:0000313" key="3">
    <source>
        <dbReference type="Proteomes" id="UP000324800"/>
    </source>
</evidence>
<keyword evidence="1" id="KW-0812">Transmembrane</keyword>
<dbReference type="Proteomes" id="UP000324800">
    <property type="component" value="Unassembled WGS sequence"/>
</dbReference>
<proteinExistence type="predicted"/>
<reference evidence="2 3" key="1">
    <citation type="submission" date="2019-03" db="EMBL/GenBank/DDBJ databases">
        <title>Single cell metagenomics reveals metabolic interactions within the superorganism composed of flagellate Streblomastix strix and complex community of Bacteroidetes bacteria on its surface.</title>
        <authorList>
            <person name="Treitli S.C."/>
            <person name="Kolisko M."/>
            <person name="Husnik F."/>
            <person name="Keeling P."/>
            <person name="Hampl V."/>
        </authorList>
    </citation>
    <scope>NUCLEOTIDE SEQUENCE [LARGE SCALE GENOMIC DNA]</scope>
    <source>
        <strain evidence="2">ST1C</strain>
    </source>
</reference>
<gene>
    <name evidence="2" type="ORF">EZS28_019051</name>
</gene>
<keyword evidence="1" id="KW-1133">Transmembrane helix</keyword>
<dbReference type="AlphaFoldDB" id="A0A5J4VSM9"/>
<evidence type="ECO:0000256" key="1">
    <source>
        <dbReference type="SAM" id="Phobius"/>
    </source>
</evidence>
<feature type="transmembrane region" description="Helical" evidence="1">
    <location>
        <begin position="38"/>
        <end position="57"/>
    </location>
</feature>
<comment type="caution">
    <text evidence="2">The sequence shown here is derived from an EMBL/GenBank/DDBJ whole genome shotgun (WGS) entry which is preliminary data.</text>
</comment>
<name>A0A5J4VSM9_9EUKA</name>
<protein>
    <submittedName>
        <fullName evidence="2">Uncharacterized protein</fullName>
    </submittedName>
</protein>
<dbReference type="EMBL" id="SNRW01005274">
    <property type="protein sequence ID" value="KAA6385419.1"/>
    <property type="molecule type" value="Genomic_DNA"/>
</dbReference>
<keyword evidence="1" id="KW-0472">Membrane</keyword>
<organism evidence="2 3">
    <name type="scientific">Streblomastix strix</name>
    <dbReference type="NCBI Taxonomy" id="222440"/>
    <lineage>
        <taxon>Eukaryota</taxon>
        <taxon>Metamonada</taxon>
        <taxon>Preaxostyla</taxon>
        <taxon>Oxymonadida</taxon>
        <taxon>Streblomastigidae</taxon>
        <taxon>Streblomastix</taxon>
    </lineage>
</organism>
<feature type="transmembrane region" description="Helical" evidence="1">
    <location>
        <begin position="136"/>
        <end position="156"/>
    </location>
</feature>
<accession>A0A5J4VSM9</accession>
<feature type="transmembrane region" description="Helical" evidence="1">
    <location>
        <begin position="113"/>
        <end position="130"/>
    </location>
</feature>